<keyword evidence="4 13" id="KW-0812">Transmembrane</keyword>
<evidence type="ECO:0000313" key="17">
    <source>
        <dbReference type="EMBL" id="RPA83765.1"/>
    </source>
</evidence>
<dbReference type="CDD" id="cd07542">
    <property type="entry name" value="P-type_ATPase_cation"/>
    <property type="match status" value="1"/>
</dbReference>
<proteinExistence type="inferred from homology"/>
<dbReference type="Pfam" id="PF00122">
    <property type="entry name" value="E1-E2_ATPase"/>
    <property type="match status" value="1"/>
</dbReference>
<evidence type="ECO:0000256" key="8">
    <source>
        <dbReference type="ARBA" id="ARBA00022842"/>
    </source>
</evidence>
<dbReference type="InterPro" id="IPR059000">
    <property type="entry name" value="ATPase_P-type_domA"/>
</dbReference>
<dbReference type="GO" id="GO:0005524">
    <property type="term" value="F:ATP binding"/>
    <property type="evidence" value="ECO:0007669"/>
    <property type="project" value="UniProtKB-UniRule"/>
</dbReference>
<evidence type="ECO:0000259" key="16">
    <source>
        <dbReference type="Pfam" id="PF12409"/>
    </source>
</evidence>
<feature type="transmembrane region" description="Helical" evidence="13">
    <location>
        <begin position="1084"/>
        <end position="1103"/>
    </location>
</feature>
<organism evidence="17 18">
    <name type="scientific">Ascobolus immersus RN42</name>
    <dbReference type="NCBI Taxonomy" id="1160509"/>
    <lineage>
        <taxon>Eukaryota</taxon>
        <taxon>Fungi</taxon>
        <taxon>Dikarya</taxon>
        <taxon>Ascomycota</taxon>
        <taxon>Pezizomycotina</taxon>
        <taxon>Pezizomycetes</taxon>
        <taxon>Pezizales</taxon>
        <taxon>Ascobolaceae</taxon>
        <taxon>Ascobolus</taxon>
    </lineage>
</organism>
<comment type="catalytic activity">
    <reaction evidence="12 13">
        <text>ATP + H2O = ADP + phosphate + H(+)</text>
        <dbReference type="Rhea" id="RHEA:13065"/>
        <dbReference type="ChEBI" id="CHEBI:15377"/>
        <dbReference type="ChEBI" id="CHEBI:15378"/>
        <dbReference type="ChEBI" id="CHEBI:30616"/>
        <dbReference type="ChEBI" id="CHEBI:43474"/>
        <dbReference type="ChEBI" id="CHEBI:456216"/>
    </reaction>
</comment>
<dbReference type="SFLD" id="SFLDS00003">
    <property type="entry name" value="Haloacid_Dehalogenase"/>
    <property type="match status" value="1"/>
</dbReference>
<keyword evidence="8 13" id="KW-0460">Magnesium</keyword>
<reference evidence="17 18" key="1">
    <citation type="journal article" date="2018" name="Nat. Ecol. Evol.">
        <title>Pezizomycetes genomes reveal the molecular basis of ectomycorrhizal truffle lifestyle.</title>
        <authorList>
            <person name="Murat C."/>
            <person name="Payen T."/>
            <person name="Noel B."/>
            <person name="Kuo A."/>
            <person name="Morin E."/>
            <person name="Chen J."/>
            <person name="Kohler A."/>
            <person name="Krizsan K."/>
            <person name="Balestrini R."/>
            <person name="Da Silva C."/>
            <person name="Montanini B."/>
            <person name="Hainaut M."/>
            <person name="Levati E."/>
            <person name="Barry K.W."/>
            <person name="Belfiori B."/>
            <person name="Cichocki N."/>
            <person name="Clum A."/>
            <person name="Dockter R.B."/>
            <person name="Fauchery L."/>
            <person name="Guy J."/>
            <person name="Iotti M."/>
            <person name="Le Tacon F."/>
            <person name="Lindquist E.A."/>
            <person name="Lipzen A."/>
            <person name="Malagnac F."/>
            <person name="Mello A."/>
            <person name="Molinier V."/>
            <person name="Miyauchi S."/>
            <person name="Poulain J."/>
            <person name="Riccioni C."/>
            <person name="Rubini A."/>
            <person name="Sitrit Y."/>
            <person name="Splivallo R."/>
            <person name="Traeger S."/>
            <person name="Wang M."/>
            <person name="Zifcakova L."/>
            <person name="Wipf D."/>
            <person name="Zambonelli A."/>
            <person name="Paolocci F."/>
            <person name="Nowrousian M."/>
            <person name="Ottonello S."/>
            <person name="Baldrian P."/>
            <person name="Spatafora J.W."/>
            <person name="Henrissat B."/>
            <person name="Nagy L.G."/>
            <person name="Aury J.M."/>
            <person name="Wincker P."/>
            <person name="Grigoriev I.V."/>
            <person name="Bonfante P."/>
            <person name="Martin F.M."/>
        </authorList>
    </citation>
    <scope>NUCLEOTIDE SEQUENCE [LARGE SCALE GENOMIC DNA]</scope>
    <source>
        <strain evidence="17 18">RN42</strain>
    </source>
</reference>
<dbReference type="FunFam" id="3.40.50.1000:FF:000068">
    <property type="entry name" value="Cation-transporting ATPase"/>
    <property type="match status" value="1"/>
</dbReference>
<dbReference type="EMBL" id="ML119662">
    <property type="protein sequence ID" value="RPA83765.1"/>
    <property type="molecule type" value="Genomic_DNA"/>
</dbReference>
<dbReference type="InterPro" id="IPR047821">
    <property type="entry name" value="P5B-type_ATPase"/>
</dbReference>
<dbReference type="SFLD" id="SFLDG00002">
    <property type="entry name" value="C1.7:_P-type_atpase_like"/>
    <property type="match status" value="1"/>
</dbReference>
<dbReference type="GO" id="GO:0006874">
    <property type="term" value="P:intracellular calcium ion homeostasis"/>
    <property type="evidence" value="ECO:0007669"/>
    <property type="project" value="TreeGrafter"/>
</dbReference>
<dbReference type="NCBIfam" id="TIGR01657">
    <property type="entry name" value="P-ATPase-V"/>
    <property type="match status" value="1"/>
</dbReference>
<feature type="transmembrane region" description="Helical" evidence="13">
    <location>
        <begin position="1115"/>
        <end position="1134"/>
    </location>
</feature>
<dbReference type="Proteomes" id="UP000275078">
    <property type="component" value="Unassembled WGS sequence"/>
</dbReference>
<feature type="compositionally biased region" description="Acidic residues" evidence="14">
    <location>
        <begin position="73"/>
        <end position="94"/>
    </location>
</feature>
<comment type="subcellular location">
    <subcellularLocation>
        <location evidence="1 13">Membrane</location>
        <topology evidence="1 13">Multi-pass membrane protein</topology>
    </subcellularLocation>
</comment>
<dbReference type="FunFam" id="1.20.1110.10:FF:000032">
    <property type="entry name" value="Cation-transporting ATPase"/>
    <property type="match status" value="1"/>
</dbReference>
<keyword evidence="11 13" id="KW-0472">Membrane</keyword>
<feature type="transmembrane region" description="Helical" evidence="13">
    <location>
        <begin position="344"/>
        <end position="364"/>
    </location>
</feature>
<dbReference type="EC" id="7.2.2.-" evidence="13"/>
<keyword evidence="7 13" id="KW-0067">ATP-binding</keyword>
<evidence type="ECO:0000256" key="10">
    <source>
        <dbReference type="ARBA" id="ARBA00022989"/>
    </source>
</evidence>
<comment type="caution">
    <text evidence="13">Lacks conserved residue(s) required for the propagation of feature annotation.</text>
</comment>
<evidence type="ECO:0000256" key="5">
    <source>
        <dbReference type="ARBA" id="ARBA00022723"/>
    </source>
</evidence>
<dbReference type="Pfam" id="PF12409">
    <property type="entry name" value="P5-ATPase"/>
    <property type="match status" value="1"/>
</dbReference>
<evidence type="ECO:0000256" key="6">
    <source>
        <dbReference type="ARBA" id="ARBA00022741"/>
    </source>
</evidence>
<keyword evidence="9 13" id="KW-1278">Translocase</keyword>
<evidence type="ECO:0000256" key="7">
    <source>
        <dbReference type="ARBA" id="ARBA00022840"/>
    </source>
</evidence>
<feature type="transmembrane region" description="Helical" evidence="13">
    <location>
        <begin position="554"/>
        <end position="585"/>
    </location>
</feature>
<dbReference type="PRINTS" id="PR00119">
    <property type="entry name" value="CATATPASE"/>
</dbReference>
<dbReference type="GO" id="GO:0016887">
    <property type="term" value="F:ATP hydrolysis activity"/>
    <property type="evidence" value="ECO:0007669"/>
    <property type="project" value="InterPro"/>
</dbReference>
<dbReference type="SUPFAM" id="SSF81653">
    <property type="entry name" value="Calcium ATPase, transduction domain A"/>
    <property type="match status" value="1"/>
</dbReference>
<dbReference type="SFLD" id="SFLDF00027">
    <property type="entry name" value="p-type_atpase"/>
    <property type="match status" value="1"/>
</dbReference>
<feature type="domain" description="P5B-type ATPase N-terminal" evidence="16">
    <location>
        <begin position="144"/>
        <end position="265"/>
    </location>
</feature>
<feature type="transmembrane region" description="Helical" evidence="13">
    <location>
        <begin position="528"/>
        <end position="548"/>
    </location>
</feature>
<dbReference type="InterPro" id="IPR023299">
    <property type="entry name" value="ATPase_P-typ_cyto_dom_N"/>
</dbReference>
<dbReference type="InterPro" id="IPR023214">
    <property type="entry name" value="HAD_sf"/>
</dbReference>
<dbReference type="GO" id="GO:0019829">
    <property type="term" value="F:ATPase-coupled monoatomic cation transmembrane transporter activity"/>
    <property type="evidence" value="ECO:0007669"/>
    <property type="project" value="UniProtKB-UniRule"/>
</dbReference>
<dbReference type="STRING" id="1160509.A0A3N4ICF7"/>
<dbReference type="Gene3D" id="3.40.50.1000">
    <property type="entry name" value="HAD superfamily/HAD-like"/>
    <property type="match status" value="1"/>
</dbReference>
<dbReference type="PROSITE" id="PS00154">
    <property type="entry name" value="ATPASE_E1_E2"/>
    <property type="match status" value="1"/>
</dbReference>
<dbReference type="SUPFAM" id="SSF81660">
    <property type="entry name" value="Metal cation-transporting ATPase, ATP-binding domain N"/>
    <property type="match status" value="1"/>
</dbReference>
<keyword evidence="6 13" id="KW-0547">Nucleotide-binding</keyword>
<dbReference type="GO" id="GO:0046872">
    <property type="term" value="F:metal ion binding"/>
    <property type="evidence" value="ECO:0007669"/>
    <property type="project" value="UniProtKB-UniRule"/>
</dbReference>
<evidence type="ECO:0000256" key="1">
    <source>
        <dbReference type="ARBA" id="ARBA00004141"/>
    </source>
</evidence>
<dbReference type="InterPro" id="IPR006544">
    <property type="entry name" value="P-type_TPase_V"/>
</dbReference>
<feature type="domain" description="P-type ATPase A" evidence="15">
    <location>
        <begin position="383"/>
        <end position="511"/>
    </location>
</feature>
<sequence length="1318" mass="147566">MSRASFVREVEMAQNEMFAGPISDSMHSSVASFAHRRPRQGSRSSFNFFNVSESFRDQAWAGPEGPTSPGNEAVEDSDDDEDQYGASDSDEELEIGTSSRRKVIHIRDTLEDPLLVRHDSARTDLSGIHGEATRKTQEIYVEQEDLRMVIGGHTTNHMWKALSYAAAVPTAGIGWLLLQWIPKWRIQLLGNKAILHDAEWLAIENQWGQLEEVPIKSVRYDKPLSTVFGQVEKVPNPAFDMEEDNDPILHHLRYFDYRYIRFCYHPIKDKFIQITGYKDPAWTDVKALREGVSADDVEPRQLAFGKNDIVIESKTTGQLLMDEAVHPFYIFQIFSLILWSVDEYYYYAACIFFISAFSIGTTLIETKRTMARLSELSRFVCAVRVYRDGFWSQVDSNDLVPGDVYEVSDPSLTQFPCDSILLTGDCIVNESMLTGESVPVSKGPCTTPALRLLDLNASSIPPSLAKHFLFCGTKIIRSRKPQTDGTEEAVSVAVVVRTGFNTTKGALVRSMLFPKPSDFKFYRDSFRYIGVMGIIAALGFVASLINFIHLKLPAYLVIVRALDLITIVVPPALPATLTIGTSFALSRLKKSKIFCISPTRINVGGKLDVVCFDKTGTLTEDGLDVLGVRVVEQDKNMFSDLFTLPEELIPAQGAGAEGLEDGEGFTTREAMLKTMATCHSLNMVDGEMLGDPLDVKMFEFTHWRFEEIMKRKRAAGEGTDGNDAPNGIEGGPLGMVDGVRGAVYPPWAKGGQTVEPDDTSKGWALAICKQFEFVSSLRRASVVVRHFRAKGGYVYVKGAPECMRDICKPETLPDDYDELLAYYTHRGYRVIGCAAKYMPKLSWVRGHKLKRADAEKDLDFIGFIIFENKLKPQTEGVINELERAGIRKVMVTGDNILTAISVGRECSLVSSDEHIFVPRIVQGDPSEQNSTIEWESVDDPSIKLDNVTLTPLPPSPSESQLELSKPLTNDYSLAIPGDVFRWIIDFAPQQTIQAMLLRGQIFARMSPDEKHELVERLQEIEYCVGFCGDGANDCGALKAADVGISLSEAEASVAAPFTSRVFDTSCVPQIIKEGRASLVTSFSCFKYMSLYSAIQFTTVSILYKSGSNLGDFQFLYIDLFLILPIAVFMGWASPHPTLARKRLTPLLAQIFLAFLTQFAAYKLVEQQPWYVPPVVDTDKSNIRNSANSTLFWVSCWQYIATGWVLNGGKPYRKSVIHNVPFLLSILGCSAATLYLMTPWLPKWLFHLMDLTHVPNYWRVDIVLWGLLYFVVSWVTEKWIADRIGKVVVGVKRMMSKGEGKKRKEWKRIAERLREGGSV</sequence>
<accession>A0A3N4ICF7</accession>
<feature type="region of interest" description="Disordered" evidence="14">
    <location>
        <begin position="22"/>
        <end position="45"/>
    </location>
</feature>
<dbReference type="Gene3D" id="3.40.1110.10">
    <property type="entry name" value="Calcium-transporting ATPase, cytoplasmic domain N"/>
    <property type="match status" value="1"/>
</dbReference>
<evidence type="ECO:0000313" key="18">
    <source>
        <dbReference type="Proteomes" id="UP000275078"/>
    </source>
</evidence>
<keyword evidence="18" id="KW-1185">Reference proteome</keyword>
<feature type="region of interest" description="Disordered" evidence="14">
    <location>
        <begin position="57"/>
        <end position="97"/>
    </location>
</feature>
<keyword evidence="10 13" id="KW-1133">Transmembrane helix</keyword>
<dbReference type="GO" id="GO:0015662">
    <property type="term" value="F:P-type ion transporter activity"/>
    <property type="evidence" value="ECO:0007669"/>
    <property type="project" value="InterPro"/>
</dbReference>
<comment type="similarity">
    <text evidence="2 13">Belongs to the cation transport ATPase (P-type) (TC 3.A.3) family. Type V subfamily.</text>
</comment>
<dbReference type="FunFam" id="2.70.150.10:FF:000119">
    <property type="entry name" value="Cation-transporting ATPase"/>
    <property type="match status" value="1"/>
</dbReference>
<dbReference type="SUPFAM" id="SSF81665">
    <property type="entry name" value="Calcium ATPase, transmembrane domain M"/>
    <property type="match status" value="1"/>
</dbReference>
<dbReference type="Gene3D" id="2.70.150.10">
    <property type="entry name" value="Calcium-transporting ATPase, cytoplasmic transduction domain A"/>
    <property type="match status" value="1"/>
</dbReference>
<dbReference type="OrthoDB" id="48943at2759"/>
<evidence type="ECO:0000256" key="9">
    <source>
        <dbReference type="ARBA" id="ARBA00022967"/>
    </source>
</evidence>
<dbReference type="PANTHER" id="PTHR45630">
    <property type="entry name" value="CATION-TRANSPORTING ATPASE-RELATED"/>
    <property type="match status" value="1"/>
</dbReference>
<dbReference type="InterPro" id="IPR047819">
    <property type="entry name" value="P5A-ATPase_N"/>
</dbReference>
<feature type="transmembrane region" description="Helical" evidence="13">
    <location>
        <begin position="1218"/>
        <end position="1236"/>
    </location>
</feature>
<gene>
    <name evidence="17" type="ORF">BJ508DRAFT_317676</name>
</gene>
<dbReference type="InterPro" id="IPR008250">
    <property type="entry name" value="ATPase_P-typ_transduc_dom_A_sf"/>
</dbReference>
<dbReference type="PANTHER" id="PTHR45630:SF8">
    <property type="entry name" value="CATION-TRANSPORTING ATPASE"/>
    <property type="match status" value="1"/>
</dbReference>
<dbReference type="InterPro" id="IPR018303">
    <property type="entry name" value="ATPase_P-typ_P_site"/>
</dbReference>
<evidence type="ECO:0000256" key="13">
    <source>
        <dbReference type="RuleBase" id="RU362082"/>
    </source>
</evidence>
<evidence type="ECO:0000256" key="11">
    <source>
        <dbReference type="ARBA" id="ARBA00023136"/>
    </source>
</evidence>
<keyword evidence="3" id="KW-0597">Phosphoprotein</keyword>
<evidence type="ECO:0000256" key="14">
    <source>
        <dbReference type="SAM" id="MobiDB-lite"/>
    </source>
</evidence>
<evidence type="ECO:0000256" key="2">
    <source>
        <dbReference type="ARBA" id="ARBA00006000"/>
    </source>
</evidence>
<evidence type="ECO:0000259" key="15">
    <source>
        <dbReference type="Pfam" id="PF00122"/>
    </source>
</evidence>
<dbReference type="InterPro" id="IPR023298">
    <property type="entry name" value="ATPase_P-typ_TM_dom_sf"/>
</dbReference>
<dbReference type="InterPro" id="IPR036412">
    <property type="entry name" value="HAD-like_sf"/>
</dbReference>
<dbReference type="GO" id="GO:0016020">
    <property type="term" value="C:membrane"/>
    <property type="evidence" value="ECO:0007669"/>
    <property type="project" value="UniProtKB-SubCell"/>
</dbReference>
<dbReference type="InterPro" id="IPR001757">
    <property type="entry name" value="P_typ_ATPase"/>
</dbReference>
<protein>
    <recommendedName>
        <fullName evidence="13">Cation-transporting ATPase</fullName>
        <ecNumber evidence="13">7.2.2.-</ecNumber>
    </recommendedName>
</protein>
<name>A0A3N4ICF7_ASCIM</name>
<dbReference type="SUPFAM" id="SSF56784">
    <property type="entry name" value="HAD-like"/>
    <property type="match status" value="1"/>
</dbReference>
<keyword evidence="5 13" id="KW-0479">Metal-binding</keyword>
<evidence type="ECO:0000256" key="4">
    <source>
        <dbReference type="ARBA" id="ARBA00022692"/>
    </source>
</evidence>
<dbReference type="InterPro" id="IPR044492">
    <property type="entry name" value="P_typ_ATPase_HD_dom"/>
</dbReference>
<feature type="transmembrane region" description="Helical" evidence="13">
    <location>
        <begin position="1256"/>
        <end position="1275"/>
    </location>
</feature>
<evidence type="ECO:0000256" key="12">
    <source>
        <dbReference type="ARBA" id="ARBA00049360"/>
    </source>
</evidence>
<dbReference type="NCBIfam" id="TIGR01494">
    <property type="entry name" value="ATPase_P-type"/>
    <property type="match status" value="2"/>
</dbReference>
<evidence type="ECO:0000256" key="3">
    <source>
        <dbReference type="ARBA" id="ARBA00022553"/>
    </source>
</evidence>